<keyword evidence="7" id="KW-0289">Folate biosynthesis</keyword>
<dbReference type="Gene3D" id="3.30.70.560">
    <property type="entry name" value="7,8-Dihydro-6-hydroxymethylpterin-pyrophosphokinase HPPK"/>
    <property type="match status" value="1"/>
</dbReference>
<reference evidence="9 10" key="1">
    <citation type="submission" date="2018-08" db="EMBL/GenBank/DDBJ databases">
        <title>Genomic taxonomy of the Vibrionaceae family.</title>
        <authorList>
            <person name="Gomez-Gil B."/>
            <person name="Tanaka M."/>
            <person name="Sawabe T."/>
            <person name="Enciso-Ibarra K."/>
        </authorList>
    </citation>
    <scope>NUCLEOTIDE SEQUENCE [LARGE SCALE GENOMIC DNA]</scope>
    <source>
        <strain evidence="9 10">CAIM 1831</strain>
    </source>
</reference>
<organism evidence="9 10">
    <name type="scientific">Vibrio alfacsensis</name>
    <dbReference type="NCBI Taxonomy" id="1074311"/>
    <lineage>
        <taxon>Bacteria</taxon>
        <taxon>Pseudomonadati</taxon>
        <taxon>Pseudomonadota</taxon>
        <taxon>Gammaproteobacteria</taxon>
        <taxon>Vibrionales</taxon>
        <taxon>Vibrionaceae</taxon>
        <taxon>Vibrio</taxon>
    </lineage>
</organism>
<evidence type="ECO:0000313" key="9">
    <source>
        <dbReference type="EMBL" id="AXY01965.1"/>
    </source>
</evidence>
<dbReference type="PANTHER" id="PTHR43071:SF2">
    <property type="entry name" value="2-AMINO-4-HYDROXY-6-HYDROXYMETHYLDIHYDROPTERIDINE PYROPHOSPHOKINASE"/>
    <property type="match status" value="1"/>
</dbReference>
<feature type="domain" description="7,8-dihydro-6-hydroxymethylpterin-pyrophosphokinase" evidence="8">
    <location>
        <begin position="5"/>
        <end position="129"/>
    </location>
</feature>
<dbReference type="CDD" id="cd00483">
    <property type="entry name" value="HPPK"/>
    <property type="match status" value="1"/>
</dbReference>
<sequence length="169" mass="19621">MIKAYIGIGTNIDRERHAKIAYQELQQLGSDLCVSPIYECEPIGFSSSRFYNFVIGFSTHLSLNELSDRLREIEYKWGREEDAQKYQDRTLDLDIVLFGECISQQKPELPRSDIYKYPFVTKPLYDLEPHLVIPGDGRTIAEVWLAMQPIDSLKPVSFLLILSYLHELF</sequence>
<keyword evidence="5" id="KW-0418">Kinase</keyword>
<dbReference type="InterPro" id="IPR000550">
    <property type="entry name" value="Hppk"/>
</dbReference>
<keyword evidence="6" id="KW-0067">ATP-binding</keyword>
<dbReference type="InterPro" id="IPR035907">
    <property type="entry name" value="Hppk_sf"/>
</dbReference>
<keyword evidence="10" id="KW-1185">Reference proteome</keyword>
<evidence type="ECO:0000256" key="4">
    <source>
        <dbReference type="ARBA" id="ARBA00022741"/>
    </source>
</evidence>
<dbReference type="SUPFAM" id="SSF55083">
    <property type="entry name" value="6-hydroxymethyl-7,8-dihydropterin pyrophosphokinase, HPPK"/>
    <property type="match status" value="1"/>
</dbReference>
<protein>
    <recommendedName>
        <fullName evidence="2">2-amino-4-hydroxy-6-hydroxymethyldihydropteridine diphosphokinase</fullName>
        <ecNumber evidence="2">2.7.6.3</ecNumber>
    </recommendedName>
</protein>
<dbReference type="NCBIfam" id="TIGR01498">
    <property type="entry name" value="folK"/>
    <property type="match status" value="1"/>
</dbReference>
<accession>A0ABN5PFV3</accession>
<evidence type="ECO:0000256" key="7">
    <source>
        <dbReference type="ARBA" id="ARBA00022909"/>
    </source>
</evidence>
<dbReference type="PANTHER" id="PTHR43071">
    <property type="entry name" value="2-AMINO-4-HYDROXY-6-HYDROXYMETHYLDIHYDROPTERIDINE PYROPHOSPHOKINASE"/>
    <property type="match status" value="1"/>
</dbReference>
<dbReference type="Proteomes" id="UP000262832">
    <property type="component" value="Chromosome I"/>
</dbReference>
<evidence type="ECO:0000256" key="1">
    <source>
        <dbReference type="ARBA" id="ARBA00005051"/>
    </source>
</evidence>
<dbReference type="EC" id="2.7.6.3" evidence="2"/>
<dbReference type="Pfam" id="PF01288">
    <property type="entry name" value="HPPK"/>
    <property type="match status" value="1"/>
</dbReference>
<gene>
    <name evidence="9" type="primary">folK</name>
    <name evidence="9" type="ORF">D1115_13270</name>
</gene>
<evidence type="ECO:0000256" key="3">
    <source>
        <dbReference type="ARBA" id="ARBA00022679"/>
    </source>
</evidence>
<keyword evidence="4" id="KW-0547">Nucleotide-binding</keyword>
<evidence type="ECO:0000256" key="6">
    <source>
        <dbReference type="ARBA" id="ARBA00022840"/>
    </source>
</evidence>
<evidence type="ECO:0000256" key="2">
    <source>
        <dbReference type="ARBA" id="ARBA00013253"/>
    </source>
</evidence>
<evidence type="ECO:0000313" key="10">
    <source>
        <dbReference type="Proteomes" id="UP000262832"/>
    </source>
</evidence>
<dbReference type="RefSeq" id="WP_128811709.1">
    <property type="nucleotide sequence ID" value="NZ_CP032093.1"/>
</dbReference>
<proteinExistence type="predicted"/>
<evidence type="ECO:0000256" key="5">
    <source>
        <dbReference type="ARBA" id="ARBA00022777"/>
    </source>
</evidence>
<comment type="pathway">
    <text evidence="1">Cofactor biosynthesis; tetrahydrofolate biosynthesis; 2-amino-4-hydroxy-6-hydroxymethyl-7,8-dihydropteridine diphosphate from 7,8-dihydroneopterin triphosphate: step 4/4.</text>
</comment>
<dbReference type="GO" id="GO:0003848">
    <property type="term" value="F:2-amino-4-hydroxy-6-hydroxymethyldihydropteridine diphosphokinase activity"/>
    <property type="evidence" value="ECO:0007669"/>
    <property type="project" value="UniProtKB-EC"/>
</dbReference>
<dbReference type="EMBL" id="CP032093">
    <property type="protein sequence ID" value="AXY01965.1"/>
    <property type="molecule type" value="Genomic_DNA"/>
</dbReference>
<evidence type="ECO:0000259" key="8">
    <source>
        <dbReference type="Pfam" id="PF01288"/>
    </source>
</evidence>
<keyword evidence="3 9" id="KW-0808">Transferase</keyword>
<name>A0ABN5PFV3_9VIBR</name>